<sequence length="103" mass="12097">MRLRGSDRSDEESNSLYLVYIYWKIHYSPNIILSNLKPYERTWTRSLLGFRDRYSLRCCDVFTLLHLSIPAAASPTWTNTVFLHLFYGKILLPIPISSPLFIL</sequence>
<evidence type="ECO:0000313" key="1">
    <source>
        <dbReference type="EMBL" id="GBP23057.1"/>
    </source>
</evidence>
<evidence type="ECO:0000313" key="2">
    <source>
        <dbReference type="Proteomes" id="UP000299102"/>
    </source>
</evidence>
<reference evidence="1 2" key="1">
    <citation type="journal article" date="2019" name="Commun. Biol.">
        <title>The bagworm genome reveals a unique fibroin gene that provides high tensile strength.</title>
        <authorList>
            <person name="Kono N."/>
            <person name="Nakamura H."/>
            <person name="Ohtoshi R."/>
            <person name="Tomita M."/>
            <person name="Numata K."/>
            <person name="Arakawa K."/>
        </authorList>
    </citation>
    <scope>NUCLEOTIDE SEQUENCE [LARGE SCALE GENOMIC DNA]</scope>
</reference>
<proteinExistence type="predicted"/>
<gene>
    <name evidence="1" type="ORF">EVAR_15732_1</name>
</gene>
<dbReference type="EMBL" id="BGZK01000146">
    <property type="protein sequence ID" value="GBP23057.1"/>
    <property type="molecule type" value="Genomic_DNA"/>
</dbReference>
<organism evidence="1 2">
    <name type="scientific">Eumeta variegata</name>
    <name type="common">Bagworm moth</name>
    <name type="synonym">Eumeta japonica</name>
    <dbReference type="NCBI Taxonomy" id="151549"/>
    <lineage>
        <taxon>Eukaryota</taxon>
        <taxon>Metazoa</taxon>
        <taxon>Ecdysozoa</taxon>
        <taxon>Arthropoda</taxon>
        <taxon>Hexapoda</taxon>
        <taxon>Insecta</taxon>
        <taxon>Pterygota</taxon>
        <taxon>Neoptera</taxon>
        <taxon>Endopterygota</taxon>
        <taxon>Lepidoptera</taxon>
        <taxon>Glossata</taxon>
        <taxon>Ditrysia</taxon>
        <taxon>Tineoidea</taxon>
        <taxon>Psychidae</taxon>
        <taxon>Oiketicinae</taxon>
        <taxon>Eumeta</taxon>
    </lineage>
</organism>
<name>A0A4C1UAG4_EUMVA</name>
<accession>A0A4C1UAG4</accession>
<protein>
    <submittedName>
        <fullName evidence="1">Uncharacterized protein</fullName>
    </submittedName>
</protein>
<keyword evidence="2" id="KW-1185">Reference proteome</keyword>
<dbReference type="Proteomes" id="UP000299102">
    <property type="component" value="Unassembled WGS sequence"/>
</dbReference>
<comment type="caution">
    <text evidence="1">The sequence shown here is derived from an EMBL/GenBank/DDBJ whole genome shotgun (WGS) entry which is preliminary data.</text>
</comment>
<dbReference type="AlphaFoldDB" id="A0A4C1UAG4"/>